<keyword evidence="3" id="KW-1185">Reference proteome</keyword>
<dbReference type="Gramene" id="Solyc02g036165.1.1">
    <property type="protein sequence ID" value="Solyc02g036165.1.1"/>
    <property type="gene ID" value="Solyc02g036165.1"/>
</dbReference>
<dbReference type="FunFam" id="3.30.70.270:FF:000003">
    <property type="entry name" value="Transposon Ty3-G Gag-Pol polyprotein"/>
    <property type="match status" value="1"/>
</dbReference>
<dbReference type="PANTHER" id="PTHR33064">
    <property type="entry name" value="POL PROTEIN"/>
    <property type="match status" value="1"/>
</dbReference>
<evidence type="ECO:0000313" key="3">
    <source>
        <dbReference type="Proteomes" id="UP000004994"/>
    </source>
</evidence>
<protein>
    <recommendedName>
        <fullName evidence="1">Reverse transcriptase domain-containing protein</fullName>
    </recommendedName>
</protein>
<dbReference type="PROSITE" id="PS50878">
    <property type="entry name" value="RT_POL"/>
    <property type="match status" value="1"/>
</dbReference>
<dbReference type="FunFam" id="3.30.70.270:FF:000063">
    <property type="entry name" value="Zinc knuckle domaincontaining protein"/>
    <property type="match status" value="1"/>
</dbReference>
<dbReference type="Gene3D" id="3.30.70.270">
    <property type="match status" value="2"/>
</dbReference>
<dbReference type="InterPro" id="IPR043128">
    <property type="entry name" value="Rev_trsase/Diguanyl_cyclase"/>
</dbReference>
<sequence>MIEVRYRDVKKRPKEKYGVDIKNSILKFVVVYLDDIVIYSDTLEEHVVHLKKVFKILRENQLYVKREKCEFAQPKVHFLGHIISQGELRMDEAKKKAIQEWEAPMKVAELRSFLGLANYYRRFISGYSAKATPLTELLKKNKPWVWSQECREHSKDLTLIFLPYKLQVKMMWWFDGGQKGYLLKKNLH</sequence>
<dbReference type="SUPFAM" id="SSF56672">
    <property type="entry name" value="DNA/RNA polymerases"/>
    <property type="match status" value="1"/>
</dbReference>
<evidence type="ECO:0000259" key="1">
    <source>
        <dbReference type="PROSITE" id="PS50878"/>
    </source>
</evidence>
<evidence type="ECO:0000313" key="2">
    <source>
        <dbReference type="EnsemblPlants" id="Solyc02g036165.1.1"/>
    </source>
</evidence>
<reference evidence="2" key="2">
    <citation type="submission" date="2019-01" db="UniProtKB">
        <authorList>
            <consortium name="EnsemblPlants"/>
        </authorList>
    </citation>
    <scope>IDENTIFICATION</scope>
    <source>
        <strain evidence="2">cv. Heinz 1706</strain>
    </source>
</reference>
<feature type="domain" description="Reverse transcriptase" evidence="1">
    <location>
        <begin position="1"/>
        <end position="83"/>
    </location>
</feature>
<dbReference type="InterPro" id="IPR000477">
    <property type="entry name" value="RT_dom"/>
</dbReference>
<name>A0A3Q7EZB1_SOLLC</name>
<dbReference type="OMA" id="CDASHRD"/>
<dbReference type="PANTHER" id="PTHR33064:SF40">
    <property type="entry name" value="REVERSE TRANSCRIPTASE_RETROTRANSPOSON-DERIVED PROTEIN RNASE H-LIKE DOMAIN-CONTAINING PROTEIN"/>
    <property type="match status" value="1"/>
</dbReference>
<dbReference type="InterPro" id="IPR051320">
    <property type="entry name" value="Viral_Replic_Matur_Polypro"/>
</dbReference>
<dbReference type="CDD" id="cd01647">
    <property type="entry name" value="RT_LTR"/>
    <property type="match status" value="1"/>
</dbReference>
<dbReference type="InParanoid" id="A0A3Q7EZB1"/>
<proteinExistence type="predicted"/>
<dbReference type="Proteomes" id="UP000004994">
    <property type="component" value="Chromosome 2"/>
</dbReference>
<reference evidence="2" key="1">
    <citation type="journal article" date="2012" name="Nature">
        <title>The tomato genome sequence provides insights into fleshy fruit evolution.</title>
        <authorList>
            <consortium name="Tomato Genome Consortium"/>
        </authorList>
    </citation>
    <scope>NUCLEOTIDE SEQUENCE [LARGE SCALE GENOMIC DNA]</scope>
    <source>
        <strain evidence="2">cv. Heinz 1706</strain>
    </source>
</reference>
<organism evidence="2">
    <name type="scientific">Solanum lycopersicum</name>
    <name type="common">Tomato</name>
    <name type="synonym">Lycopersicon esculentum</name>
    <dbReference type="NCBI Taxonomy" id="4081"/>
    <lineage>
        <taxon>Eukaryota</taxon>
        <taxon>Viridiplantae</taxon>
        <taxon>Streptophyta</taxon>
        <taxon>Embryophyta</taxon>
        <taxon>Tracheophyta</taxon>
        <taxon>Spermatophyta</taxon>
        <taxon>Magnoliopsida</taxon>
        <taxon>eudicotyledons</taxon>
        <taxon>Gunneridae</taxon>
        <taxon>Pentapetalae</taxon>
        <taxon>asterids</taxon>
        <taxon>lamiids</taxon>
        <taxon>Solanales</taxon>
        <taxon>Solanaceae</taxon>
        <taxon>Solanoideae</taxon>
        <taxon>Solaneae</taxon>
        <taxon>Solanum</taxon>
        <taxon>Solanum subgen. Lycopersicon</taxon>
    </lineage>
</organism>
<dbReference type="AlphaFoldDB" id="A0A3Q7EZB1"/>
<dbReference type="EnsemblPlants" id="Solyc02g036165.1.1">
    <property type="protein sequence ID" value="Solyc02g036165.1.1"/>
    <property type="gene ID" value="Solyc02g036165.1"/>
</dbReference>
<dbReference type="InterPro" id="IPR043502">
    <property type="entry name" value="DNA/RNA_pol_sf"/>
</dbReference>
<dbReference type="Pfam" id="PF00078">
    <property type="entry name" value="RVT_1"/>
    <property type="match status" value="1"/>
</dbReference>
<accession>A0A3Q7EZB1</accession>